<feature type="chain" id="PRO_5011815170" description="Serine protease" evidence="6">
    <location>
        <begin position="20"/>
        <end position="266"/>
    </location>
</feature>
<gene>
    <name evidence="8" type="ORF">ROJ8625_00976</name>
</gene>
<dbReference type="Gene3D" id="2.40.10.10">
    <property type="entry name" value="Trypsin-like serine proteases"/>
    <property type="match status" value="2"/>
</dbReference>
<organism evidence="8 9">
    <name type="scientific">Roseivivax jejudonensis</name>
    <dbReference type="NCBI Taxonomy" id="1529041"/>
    <lineage>
        <taxon>Bacteria</taxon>
        <taxon>Pseudomonadati</taxon>
        <taxon>Pseudomonadota</taxon>
        <taxon>Alphaproteobacteria</taxon>
        <taxon>Rhodobacterales</taxon>
        <taxon>Roseobacteraceae</taxon>
        <taxon>Roseivivax</taxon>
    </lineage>
</organism>
<feature type="signal peptide" evidence="6">
    <location>
        <begin position="1"/>
        <end position="19"/>
    </location>
</feature>
<accession>A0A1X6YL27</accession>
<dbReference type="GO" id="GO:0006508">
    <property type="term" value="P:proteolysis"/>
    <property type="evidence" value="ECO:0007669"/>
    <property type="project" value="UniProtKB-KW"/>
</dbReference>
<dbReference type="InterPro" id="IPR043504">
    <property type="entry name" value="Peptidase_S1_PA_chymotrypsin"/>
</dbReference>
<evidence type="ECO:0000256" key="6">
    <source>
        <dbReference type="RuleBase" id="RU004296"/>
    </source>
</evidence>
<evidence type="ECO:0000313" key="8">
    <source>
        <dbReference type="EMBL" id="SLN23930.1"/>
    </source>
</evidence>
<dbReference type="PANTHER" id="PTHR15462:SF8">
    <property type="entry name" value="SERINE PROTEASE"/>
    <property type="match status" value="1"/>
</dbReference>
<keyword evidence="4 6" id="KW-0378">Hydrolase</keyword>
<dbReference type="PANTHER" id="PTHR15462">
    <property type="entry name" value="SERINE PROTEASE"/>
    <property type="match status" value="1"/>
</dbReference>
<dbReference type="InterPro" id="IPR008256">
    <property type="entry name" value="Peptidase_S1B"/>
</dbReference>
<keyword evidence="2 6" id="KW-0645">Protease</keyword>
<reference evidence="8 9" key="1">
    <citation type="submission" date="2017-03" db="EMBL/GenBank/DDBJ databases">
        <authorList>
            <person name="Afonso C.L."/>
            <person name="Miller P.J."/>
            <person name="Scott M.A."/>
            <person name="Spackman E."/>
            <person name="Goraichik I."/>
            <person name="Dimitrov K.M."/>
            <person name="Suarez D.L."/>
            <person name="Swayne D.E."/>
        </authorList>
    </citation>
    <scope>NUCLEOTIDE SEQUENCE [LARGE SCALE GENOMIC DNA]</scope>
    <source>
        <strain evidence="8 9">CECT 8625</strain>
    </source>
</reference>
<protein>
    <recommendedName>
        <fullName evidence="6">Serine protease</fullName>
        <ecNumber evidence="6">3.4.21.-</ecNumber>
    </recommendedName>
</protein>
<dbReference type="InterPro" id="IPR001254">
    <property type="entry name" value="Trypsin_dom"/>
</dbReference>
<dbReference type="EMBL" id="FWFK01000001">
    <property type="protein sequence ID" value="SLN23930.1"/>
    <property type="molecule type" value="Genomic_DNA"/>
</dbReference>
<dbReference type="PROSITE" id="PS00134">
    <property type="entry name" value="TRYPSIN_HIS"/>
    <property type="match status" value="1"/>
</dbReference>
<dbReference type="InterPro" id="IPR050966">
    <property type="entry name" value="Glutamyl_endopeptidase"/>
</dbReference>
<dbReference type="GO" id="GO:0004252">
    <property type="term" value="F:serine-type endopeptidase activity"/>
    <property type="evidence" value="ECO:0007669"/>
    <property type="project" value="InterPro"/>
</dbReference>
<comment type="similarity">
    <text evidence="1 6">Belongs to the peptidase S1B family.</text>
</comment>
<dbReference type="SUPFAM" id="SSF50494">
    <property type="entry name" value="Trypsin-like serine proteases"/>
    <property type="match status" value="1"/>
</dbReference>
<proteinExistence type="inferred from homology"/>
<dbReference type="Pfam" id="PF00089">
    <property type="entry name" value="Trypsin"/>
    <property type="match status" value="1"/>
</dbReference>
<keyword evidence="3 6" id="KW-0732">Signal</keyword>
<dbReference type="AlphaFoldDB" id="A0A1X6YL27"/>
<dbReference type="PRINTS" id="PR00839">
    <property type="entry name" value="V8PROTEASE"/>
</dbReference>
<evidence type="ECO:0000313" key="9">
    <source>
        <dbReference type="Proteomes" id="UP000193570"/>
    </source>
</evidence>
<dbReference type="RefSeq" id="WP_085790675.1">
    <property type="nucleotide sequence ID" value="NZ_FWFK01000001.1"/>
</dbReference>
<evidence type="ECO:0000256" key="5">
    <source>
        <dbReference type="ARBA" id="ARBA00022825"/>
    </source>
</evidence>
<evidence type="ECO:0000256" key="2">
    <source>
        <dbReference type="ARBA" id="ARBA00022670"/>
    </source>
</evidence>
<feature type="domain" description="Peptidase S1" evidence="7">
    <location>
        <begin position="41"/>
        <end position="213"/>
    </location>
</feature>
<keyword evidence="9" id="KW-1185">Reference proteome</keyword>
<dbReference type="InterPro" id="IPR009003">
    <property type="entry name" value="Peptidase_S1_PA"/>
</dbReference>
<dbReference type="EC" id="3.4.21.-" evidence="6"/>
<dbReference type="InterPro" id="IPR018114">
    <property type="entry name" value="TRYPSIN_HIS"/>
</dbReference>
<evidence type="ECO:0000256" key="4">
    <source>
        <dbReference type="ARBA" id="ARBA00022801"/>
    </source>
</evidence>
<keyword evidence="5 6" id="KW-0720">Serine protease</keyword>
<sequence>MIRALALAVALACPGTALAQAGLDALDRRSELLGWEAVGRLDMPHGTCTATLIAADVVLTAAHCLHGLDADAPVRFRAGLSHGRAVSERQLAGWVMPERYRTDRGALERTESVGLDVALGRLDAPISTTDADPFLVLTDEARGDALSVVSYGRGRLDAPSRQGTCRIRQRFTHEVLGFDCDVTFGSSGAPVFARQGRRMRILSVVSAGDGVRAFGPRVAGRIAPLQAALDRDVPAPASTTGIKRLRVGEGRAGASGARFVRPERSP</sequence>
<dbReference type="Proteomes" id="UP000193570">
    <property type="component" value="Unassembled WGS sequence"/>
</dbReference>
<name>A0A1X6YL27_9RHOB</name>
<evidence type="ECO:0000259" key="7">
    <source>
        <dbReference type="Pfam" id="PF00089"/>
    </source>
</evidence>
<evidence type="ECO:0000256" key="1">
    <source>
        <dbReference type="ARBA" id="ARBA00008764"/>
    </source>
</evidence>
<evidence type="ECO:0000256" key="3">
    <source>
        <dbReference type="ARBA" id="ARBA00022729"/>
    </source>
</evidence>